<dbReference type="InterPro" id="IPR013525">
    <property type="entry name" value="ABC2_TM"/>
</dbReference>
<dbReference type="InterPro" id="IPR017871">
    <property type="entry name" value="ABC_transporter-like_CS"/>
</dbReference>
<keyword evidence="2" id="KW-0813">Transport</keyword>
<sequence>MGPSGAGKSIFVNLLMGKMTQTTGSLYINGLPSQVTRFKKVIGYVPQDDVVIPECTVRDNILHSAMIRLPRSWTDAQRMEHVDSLISCLNLTDIQHRVVGDTFASNISGGQRKRVSIGIEMAAAPMALVLDEPTSGLDSTASLSIMSLLQDLSKQGVTIVCILHQPRSEILDFIDGITLLGKGHQLYHDSLRSLPNYLRSLGYDTSEWSNITDAALDIISGQAASFYGTSGSNIIDSLSRSWLAYPSKSPQSFITYEQGRCSKEQLDSIAKSASQRGLPRYRQIYLCFMRSMKQQWQRKNSFVLEISVGAIAGLLIGLSLYELRGQHFQGIYYAPFQILSSALNYTTVPQVGLLCNTAIGLAASAPGVKIFGEEKQMYWRESSAGHSRLAYFVGKTLSAFPRLIVSSIHFTAFYCILATPWMPFWKMFLTNLLYFYCIYGLASIVSMVVRREDGPLLAMIVSLIVGVFSGYGPPLNNVQEWHLEWLWRLCPGIWSSEAYFDQHLALVGHLYDLDAAAAWTGYVRGRCGVDMALLFVIGTVYRVLAFFGLIYCNKPKTGYNSGS</sequence>
<dbReference type="GO" id="GO:0016887">
    <property type="term" value="F:ATP hydrolysis activity"/>
    <property type="evidence" value="ECO:0007669"/>
    <property type="project" value="InterPro"/>
</dbReference>
<feature type="transmembrane region" description="Helical" evidence="8">
    <location>
        <begin position="531"/>
        <end position="552"/>
    </location>
</feature>
<organism evidence="10 11">
    <name type="scientific">Stachybotrys elegans</name>
    <dbReference type="NCBI Taxonomy" id="80388"/>
    <lineage>
        <taxon>Eukaryota</taxon>
        <taxon>Fungi</taxon>
        <taxon>Dikarya</taxon>
        <taxon>Ascomycota</taxon>
        <taxon>Pezizomycotina</taxon>
        <taxon>Sordariomycetes</taxon>
        <taxon>Hypocreomycetidae</taxon>
        <taxon>Hypocreales</taxon>
        <taxon>Stachybotryaceae</taxon>
        <taxon>Stachybotrys</taxon>
    </lineage>
</organism>
<evidence type="ECO:0000256" key="1">
    <source>
        <dbReference type="ARBA" id="ARBA00004141"/>
    </source>
</evidence>
<dbReference type="PANTHER" id="PTHR48041:SF91">
    <property type="entry name" value="ABC TRANSPORTER G FAMILY MEMBER 28"/>
    <property type="match status" value="1"/>
</dbReference>
<evidence type="ECO:0000256" key="8">
    <source>
        <dbReference type="SAM" id="Phobius"/>
    </source>
</evidence>
<comment type="subcellular location">
    <subcellularLocation>
        <location evidence="1">Membrane</location>
        <topology evidence="1">Multi-pass membrane protein</topology>
    </subcellularLocation>
</comment>
<evidence type="ECO:0000256" key="2">
    <source>
        <dbReference type="ARBA" id="ARBA00022448"/>
    </source>
</evidence>
<feature type="transmembrane region" description="Helical" evidence="8">
    <location>
        <begin position="428"/>
        <end position="449"/>
    </location>
</feature>
<gene>
    <name evidence="10" type="ORF">B0I35DRAFT_394711</name>
</gene>
<dbReference type="PANTHER" id="PTHR48041">
    <property type="entry name" value="ABC TRANSPORTER G FAMILY MEMBER 28"/>
    <property type="match status" value="1"/>
</dbReference>
<evidence type="ECO:0000256" key="3">
    <source>
        <dbReference type="ARBA" id="ARBA00022692"/>
    </source>
</evidence>
<evidence type="ECO:0000313" key="10">
    <source>
        <dbReference type="EMBL" id="KAH7313642.1"/>
    </source>
</evidence>
<keyword evidence="6 8" id="KW-1133">Transmembrane helix</keyword>
<feature type="domain" description="ABC transporter" evidence="9">
    <location>
        <begin position="1"/>
        <end position="207"/>
    </location>
</feature>
<dbReference type="InterPro" id="IPR027417">
    <property type="entry name" value="P-loop_NTPase"/>
</dbReference>
<dbReference type="GO" id="GO:0140359">
    <property type="term" value="F:ABC-type transporter activity"/>
    <property type="evidence" value="ECO:0007669"/>
    <property type="project" value="InterPro"/>
</dbReference>
<dbReference type="SMART" id="SM00382">
    <property type="entry name" value="AAA"/>
    <property type="match status" value="1"/>
</dbReference>
<dbReference type="PROSITE" id="PS50893">
    <property type="entry name" value="ABC_TRANSPORTER_2"/>
    <property type="match status" value="1"/>
</dbReference>
<dbReference type="Gene3D" id="3.40.50.300">
    <property type="entry name" value="P-loop containing nucleotide triphosphate hydrolases"/>
    <property type="match status" value="1"/>
</dbReference>
<comment type="caution">
    <text evidence="10">The sequence shown here is derived from an EMBL/GenBank/DDBJ whole genome shotgun (WGS) entry which is preliminary data.</text>
</comment>
<dbReference type="InterPro" id="IPR003593">
    <property type="entry name" value="AAA+_ATPase"/>
</dbReference>
<reference evidence="10" key="1">
    <citation type="journal article" date="2021" name="Nat. Commun.">
        <title>Genetic determinants of endophytism in the Arabidopsis root mycobiome.</title>
        <authorList>
            <person name="Mesny F."/>
            <person name="Miyauchi S."/>
            <person name="Thiergart T."/>
            <person name="Pickel B."/>
            <person name="Atanasova L."/>
            <person name="Karlsson M."/>
            <person name="Huettel B."/>
            <person name="Barry K.W."/>
            <person name="Haridas S."/>
            <person name="Chen C."/>
            <person name="Bauer D."/>
            <person name="Andreopoulos W."/>
            <person name="Pangilinan J."/>
            <person name="LaButti K."/>
            <person name="Riley R."/>
            <person name="Lipzen A."/>
            <person name="Clum A."/>
            <person name="Drula E."/>
            <person name="Henrissat B."/>
            <person name="Kohler A."/>
            <person name="Grigoriev I.V."/>
            <person name="Martin F.M."/>
            <person name="Hacquard S."/>
        </authorList>
    </citation>
    <scope>NUCLEOTIDE SEQUENCE</scope>
    <source>
        <strain evidence="10">MPI-CAGE-CH-0235</strain>
    </source>
</reference>
<dbReference type="GO" id="GO:0016020">
    <property type="term" value="C:membrane"/>
    <property type="evidence" value="ECO:0007669"/>
    <property type="project" value="UniProtKB-SubCell"/>
</dbReference>
<dbReference type="InterPro" id="IPR050352">
    <property type="entry name" value="ABCG_transporters"/>
</dbReference>
<dbReference type="EMBL" id="JAGPNK010000009">
    <property type="protein sequence ID" value="KAH7313642.1"/>
    <property type="molecule type" value="Genomic_DNA"/>
</dbReference>
<evidence type="ECO:0000259" key="9">
    <source>
        <dbReference type="PROSITE" id="PS50893"/>
    </source>
</evidence>
<dbReference type="AlphaFoldDB" id="A0A8K0SL81"/>
<feature type="transmembrane region" description="Helical" evidence="8">
    <location>
        <begin position="302"/>
        <end position="321"/>
    </location>
</feature>
<dbReference type="Pfam" id="PF01061">
    <property type="entry name" value="ABC2_membrane"/>
    <property type="match status" value="1"/>
</dbReference>
<keyword evidence="7 8" id="KW-0472">Membrane</keyword>
<evidence type="ECO:0000256" key="5">
    <source>
        <dbReference type="ARBA" id="ARBA00022840"/>
    </source>
</evidence>
<evidence type="ECO:0000256" key="7">
    <source>
        <dbReference type="ARBA" id="ARBA00023136"/>
    </source>
</evidence>
<accession>A0A8K0SL81</accession>
<dbReference type="OrthoDB" id="66620at2759"/>
<keyword evidence="11" id="KW-1185">Reference proteome</keyword>
<dbReference type="InterPro" id="IPR003439">
    <property type="entry name" value="ABC_transporter-like_ATP-bd"/>
</dbReference>
<dbReference type="GO" id="GO:0005524">
    <property type="term" value="F:ATP binding"/>
    <property type="evidence" value="ECO:0007669"/>
    <property type="project" value="UniProtKB-KW"/>
</dbReference>
<dbReference type="PROSITE" id="PS00211">
    <property type="entry name" value="ABC_TRANSPORTER_1"/>
    <property type="match status" value="1"/>
</dbReference>
<feature type="transmembrane region" description="Helical" evidence="8">
    <location>
        <begin position="403"/>
        <end position="422"/>
    </location>
</feature>
<keyword evidence="5 10" id="KW-0067">ATP-binding</keyword>
<proteinExistence type="predicted"/>
<dbReference type="Proteomes" id="UP000813444">
    <property type="component" value="Unassembled WGS sequence"/>
</dbReference>
<evidence type="ECO:0000256" key="6">
    <source>
        <dbReference type="ARBA" id="ARBA00022989"/>
    </source>
</evidence>
<dbReference type="SUPFAM" id="SSF52540">
    <property type="entry name" value="P-loop containing nucleoside triphosphate hydrolases"/>
    <property type="match status" value="1"/>
</dbReference>
<evidence type="ECO:0000256" key="4">
    <source>
        <dbReference type="ARBA" id="ARBA00022741"/>
    </source>
</evidence>
<evidence type="ECO:0000313" key="11">
    <source>
        <dbReference type="Proteomes" id="UP000813444"/>
    </source>
</evidence>
<keyword evidence="3 8" id="KW-0812">Transmembrane</keyword>
<keyword evidence="4" id="KW-0547">Nucleotide-binding</keyword>
<feature type="transmembrane region" description="Helical" evidence="8">
    <location>
        <begin position="456"/>
        <end position="473"/>
    </location>
</feature>
<protein>
    <submittedName>
        <fullName evidence="10">ATP-binding cassette sub-family G member 2</fullName>
    </submittedName>
</protein>
<dbReference type="Pfam" id="PF00005">
    <property type="entry name" value="ABC_tran"/>
    <property type="match status" value="1"/>
</dbReference>
<name>A0A8K0SL81_9HYPO</name>